<dbReference type="Proteomes" id="UP000018144">
    <property type="component" value="Unassembled WGS sequence"/>
</dbReference>
<dbReference type="OrthoDB" id="21214at2759"/>
<feature type="coiled-coil region" evidence="1">
    <location>
        <begin position="68"/>
        <end position="95"/>
    </location>
</feature>
<evidence type="ECO:0000256" key="1">
    <source>
        <dbReference type="SAM" id="Coils"/>
    </source>
</evidence>
<keyword evidence="3" id="KW-1185">Reference proteome</keyword>
<evidence type="ECO:0000313" key="2">
    <source>
        <dbReference type="EMBL" id="CCX33830.1"/>
    </source>
</evidence>
<dbReference type="PANTHER" id="PTHR39472">
    <property type="entry name" value="EXPRESSED PROTEIN"/>
    <property type="match status" value="1"/>
</dbReference>
<protein>
    <submittedName>
        <fullName evidence="2">Uncharacterized protein</fullName>
    </submittedName>
</protein>
<dbReference type="OMA" id="HLWAVVQ"/>
<keyword evidence="1" id="KW-0175">Coiled coil</keyword>
<accession>U4LPH4</accession>
<reference evidence="2 3" key="1">
    <citation type="journal article" date="2013" name="PLoS Genet.">
        <title>The genome and development-dependent transcriptomes of Pyronema confluens: a window into fungal evolution.</title>
        <authorList>
            <person name="Traeger S."/>
            <person name="Altegoer F."/>
            <person name="Freitag M."/>
            <person name="Gabaldon T."/>
            <person name="Kempken F."/>
            <person name="Kumar A."/>
            <person name="Marcet-Houben M."/>
            <person name="Poggeler S."/>
            <person name="Stajich J.E."/>
            <person name="Nowrousian M."/>
        </authorList>
    </citation>
    <scope>NUCLEOTIDE SEQUENCE [LARGE SCALE GENOMIC DNA]</scope>
    <source>
        <strain evidence="3">CBS 100304</strain>
        <tissue evidence="2">Vegetative mycelium</tissue>
    </source>
</reference>
<evidence type="ECO:0000313" key="3">
    <source>
        <dbReference type="Proteomes" id="UP000018144"/>
    </source>
</evidence>
<name>U4LPH4_PYROM</name>
<dbReference type="STRING" id="1076935.U4LPH4"/>
<organism evidence="2 3">
    <name type="scientific">Pyronema omphalodes (strain CBS 100304)</name>
    <name type="common">Pyronema confluens</name>
    <dbReference type="NCBI Taxonomy" id="1076935"/>
    <lineage>
        <taxon>Eukaryota</taxon>
        <taxon>Fungi</taxon>
        <taxon>Dikarya</taxon>
        <taxon>Ascomycota</taxon>
        <taxon>Pezizomycotina</taxon>
        <taxon>Pezizomycetes</taxon>
        <taxon>Pezizales</taxon>
        <taxon>Pyronemataceae</taxon>
        <taxon>Pyronema</taxon>
    </lineage>
</organism>
<sequence length="200" mass="22502">MFPQSSGQQMDLQFLWNQVQELSAILAANRESTVGLVKRADEIRSRGGDPAAELNAINGDATIPTSRELELQEEVKALREKVEDLETSNDDLQMLAQDYEVVLESMLKGLRIYAHEHSIATINIHGAYTNQLAAERATNAQLRQREIENNARLSRLSTLIREAYQQETVLEPDIMIERLKAENAALRAALGVEDEENEED</sequence>
<gene>
    <name evidence="2" type="ORF">PCON_02072</name>
</gene>
<dbReference type="eggNOG" id="ENOG502SA60">
    <property type="taxonomic scope" value="Eukaryota"/>
</dbReference>
<dbReference type="EMBL" id="HF936249">
    <property type="protein sequence ID" value="CCX33830.1"/>
    <property type="molecule type" value="Genomic_DNA"/>
</dbReference>
<dbReference type="PANTHER" id="PTHR39472:SF1">
    <property type="entry name" value="EXPRESSED PROTEIN"/>
    <property type="match status" value="1"/>
</dbReference>
<dbReference type="AlphaFoldDB" id="U4LPH4"/>
<proteinExistence type="predicted"/>